<evidence type="ECO:0000313" key="1">
    <source>
        <dbReference type="EMBL" id="QNQ90996.1"/>
    </source>
</evidence>
<dbReference type="AlphaFoldDB" id="A0A7H0SR21"/>
<organism evidence="1 2">
    <name type="scientific">Corynebacterium poyangense</name>
    <dbReference type="NCBI Taxonomy" id="2684405"/>
    <lineage>
        <taxon>Bacteria</taxon>
        <taxon>Bacillati</taxon>
        <taxon>Actinomycetota</taxon>
        <taxon>Actinomycetes</taxon>
        <taxon>Mycobacteriales</taxon>
        <taxon>Corynebacteriaceae</taxon>
        <taxon>Corynebacterium</taxon>
    </lineage>
</organism>
<sequence>MNYSSTAVARHLSNARLAPYLQHTDDELDKALELYVWSTRMSMSMFELISHLEIMLRNAIDTALSKTFRDEDCGIPWFLRNPPTTQNMSDEIDDVRNRLRKYDKDTRQQIIAGMNFGFWSGMVGAKHEDLWRSALHKAFPGSSGDRKDVMKELESLRKIRNRIAHHDSMLNVDVPFEIRRIHRVAEFLGDEASAWLKNVDQTMKIYKKRPQTQLDTVIVPAEQAWQFYQSACAYVCQPGRAFRDVERIAFYSDQAVQSDVPKIRHRRDNVKWTKQEADRLQQSQNREDRQIAKVIRKSHEIGWADSGEYQVFLLTRPGSRDHRKLSGSIPNQNKGRESAFTHKQRYVSLHKLETASSIEDIV</sequence>
<dbReference type="InterPro" id="IPR011664">
    <property type="entry name" value="Abi_system_AbiD/AbiF-like"/>
</dbReference>
<keyword evidence="2" id="KW-1185">Reference proteome</keyword>
<evidence type="ECO:0000313" key="2">
    <source>
        <dbReference type="Proteomes" id="UP000516320"/>
    </source>
</evidence>
<dbReference type="Proteomes" id="UP000516320">
    <property type="component" value="Chromosome"/>
</dbReference>
<dbReference type="EMBL" id="CP046884">
    <property type="protein sequence ID" value="QNQ90996.1"/>
    <property type="molecule type" value="Genomic_DNA"/>
</dbReference>
<dbReference type="KEGG" id="cpoy:GP475_10405"/>
<name>A0A7H0SR21_9CORY</name>
<dbReference type="Pfam" id="PF07751">
    <property type="entry name" value="Abi_2"/>
    <property type="match status" value="1"/>
</dbReference>
<accession>A0A7H0SR21</accession>
<reference evidence="1 2" key="1">
    <citation type="submission" date="2019-12" db="EMBL/GenBank/DDBJ databases">
        <title>Corynebacterium sp. nov., isolated from feces of the Anser Albifrons in China.</title>
        <authorList>
            <person name="Liu Q."/>
        </authorList>
    </citation>
    <scope>NUCLEOTIDE SEQUENCE [LARGE SCALE GENOMIC DNA]</scope>
    <source>
        <strain evidence="1 2">4H37-19</strain>
    </source>
</reference>
<dbReference type="RefSeq" id="WP_187974305.1">
    <property type="nucleotide sequence ID" value="NZ_CP046884.1"/>
</dbReference>
<gene>
    <name evidence="1" type="ORF">GP475_10405</name>
</gene>
<proteinExistence type="predicted"/>
<protein>
    <recommendedName>
        <fullName evidence="3">Abi-like protein</fullName>
    </recommendedName>
</protein>
<evidence type="ECO:0008006" key="3">
    <source>
        <dbReference type="Google" id="ProtNLM"/>
    </source>
</evidence>